<dbReference type="InterPro" id="IPR013783">
    <property type="entry name" value="Ig-like_fold"/>
</dbReference>
<sequence>MKNNINSIKKNTSRFFLILMTLLSFTSCENEFDSDKNPYNSKSLPPVITSVSEAREDKSVTQGVLEGVYIVRGENLGSFTSITINGYPASISPALGTDNLIFIKVSEDTPYLDQSDVLRIDNPAGFAEYNFSLLTITDFTEELIDGVNAVVINGGDFTDVADDGVVFVSGSEEDGNLVEIPVTNIIYKTASQIAVEVPSGIQQAFIFVNTTRGASAQSDSYGFNYIIYTDQFYDWDFGGWGEPQEESSEVALGSTSIKKTSLQWEGLTFNFTGVNSLVFEDYSTMVISIYPEAGVTRLKIRMNDVDLGSNNSETDYYKIDLVPGEWNKIILDMNSFYPNGDYPDEITRIDFQSAVEGTAVYYIDQFGFVQ</sequence>
<keyword evidence="2" id="KW-1185">Reference proteome</keyword>
<dbReference type="AlphaFoldDB" id="A0A1K2ILU3"/>
<dbReference type="RefSeq" id="WP_143144311.1">
    <property type="nucleotide sequence ID" value="NZ_FPKV01000003.1"/>
</dbReference>
<proteinExistence type="predicted"/>
<gene>
    <name evidence="1" type="ORF">SAMN05428642_103133</name>
</gene>
<reference evidence="1 2" key="1">
    <citation type="submission" date="2016-10" db="EMBL/GenBank/DDBJ databases">
        <authorList>
            <person name="de Groot N.N."/>
        </authorList>
    </citation>
    <scope>NUCLEOTIDE SEQUENCE [LARGE SCALE GENOMIC DNA]</scope>
    <source>
        <strain evidence="1 2">DSM 18180</strain>
    </source>
</reference>
<evidence type="ECO:0000313" key="2">
    <source>
        <dbReference type="Proteomes" id="UP000182544"/>
    </source>
</evidence>
<evidence type="ECO:0008006" key="3">
    <source>
        <dbReference type="Google" id="ProtNLM"/>
    </source>
</evidence>
<dbReference type="PROSITE" id="PS51257">
    <property type="entry name" value="PROKAR_LIPOPROTEIN"/>
    <property type="match status" value="1"/>
</dbReference>
<dbReference type="Gene3D" id="2.60.40.10">
    <property type="entry name" value="Immunoglobulins"/>
    <property type="match status" value="1"/>
</dbReference>
<dbReference type="EMBL" id="FPKV01000003">
    <property type="protein sequence ID" value="SFZ93437.1"/>
    <property type="molecule type" value="Genomic_DNA"/>
</dbReference>
<name>A0A1K2ILU3_9FLAO</name>
<organism evidence="1 2">
    <name type="scientific">Flaviramulus basaltis</name>
    <dbReference type="NCBI Taxonomy" id="369401"/>
    <lineage>
        <taxon>Bacteria</taxon>
        <taxon>Pseudomonadati</taxon>
        <taxon>Bacteroidota</taxon>
        <taxon>Flavobacteriia</taxon>
        <taxon>Flavobacteriales</taxon>
        <taxon>Flavobacteriaceae</taxon>
        <taxon>Flaviramulus</taxon>
    </lineage>
</organism>
<dbReference type="OrthoDB" id="1491905at2"/>
<protein>
    <recommendedName>
        <fullName evidence="3">IPT/TIG domain-containing protein</fullName>
    </recommendedName>
</protein>
<dbReference type="Proteomes" id="UP000182544">
    <property type="component" value="Unassembled WGS sequence"/>
</dbReference>
<evidence type="ECO:0000313" key="1">
    <source>
        <dbReference type="EMBL" id="SFZ93437.1"/>
    </source>
</evidence>
<accession>A0A1K2ILU3</accession>
<dbReference type="Gene3D" id="2.60.120.430">
    <property type="entry name" value="Galactose-binding lectin"/>
    <property type="match status" value="1"/>
</dbReference>
<dbReference type="STRING" id="369401.SAMN05428642_103133"/>